<evidence type="ECO:0000313" key="5">
    <source>
        <dbReference type="EMBL" id="EUC38012.1"/>
    </source>
</evidence>
<dbReference type="InterPro" id="IPR036291">
    <property type="entry name" value="NAD(P)-bd_dom_sf"/>
</dbReference>
<keyword evidence="2" id="KW-0521">NADP</keyword>
<dbReference type="SUPFAM" id="SSF51735">
    <property type="entry name" value="NAD(P)-binding Rossmann-fold domains"/>
    <property type="match status" value="1"/>
</dbReference>
<organism evidence="5 6">
    <name type="scientific">Cochliobolus carbonum (strain 26-R-13)</name>
    <name type="common">Maize leaf spot fungus</name>
    <name type="synonym">Bipolaris zeicola</name>
    <dbReference type="NCBI Taxonomy" id="930089"/>
    <lineage>
        <taxon>Eukaryota</taxon>
        <taxon>Fungi</taxon>
        <taxon>Dikarya</taxon>
        <taxon>Ascomycota</taxon>
        <taxon>Pezizomycotina</taxon>
        <taxon>Dothideomycetes</taxon>
        <taxon>Pleosporomycetidae</taxon>
        <taxon>Pleosporales</taxon>
        <taxon>Pleosporineae</taxon>
        <taxon>Pleosporaceae</taxon>
        <taxon>Bipolaris</taxon>
    </lineage>
</organism>
<evidence type="ECO:0008006" key="7">
    <source>
        <dbReference type="Google" id="ProtNLM"/>
    </source>
</evidence>
<protein>
    <recommendedName>
        <fullName evidence="7">15-hydroxyprostaglandin dehydrogenase</fullName>
    </recommendedName>
</protein>
<evidence type="ECO:0000256" key="4">
    <source>
        <dbReference type="RuleBase" id="RU000363"/>
    </source>
</evidence>
<dbReference type="GO" id="GO:0016616">
    <property type="term" value="F:oxidoreductase activity, acting on the CH-OH group of donors, NAD or NADP as acceptor"/>
    <property type="evidence" value="ECO:0007669"/>
    <property type="project" value="TreeGrafter"/>
</dbReference>
<dbReference type="RefSeq" id="XP_007707718.1">
    <property type="nucleotide sequence ID" value="XM_007709528.1"/>
</dbReference>
<gene>
    <name evidence="5" type="ORF">COCCADRAFT_32900</name>
</gene>
<dbReference type="STRING" id="930089.W6YEU2"/>
<evidence type="ECO:0000313" key="6">
    <source>
        <dbReference type="Proteomes" id="UP000053841"/>
    </source>
</evidence>
<dbReference type="PRINTS" id="PR00080">
    <property type="entry name" value="SDRFAMILY"/>
</dbReference>
<evidence type="ECO:0000256" key="2">
    <source>
        <dbReference type="ARBA" id="ARBA00022857"/>
    </source>
</evidence>
<dbReference type="Gene3D" id="3.40.50.720">
    <property type="entry name" value="NAD(P)-binding Rossmann-like Domain"/>
    <property type="match status" value="1"/>
</dbReference>
<dbReference type="Pfam" id="PF00106">
    <property type="entry name" value="adh_short"/>
    <property type="match status" value="1"/>
</dbReference>
<dbReference type="EMBL" id="KI964546">
    <property type="protein sequence ID" value="EUC38012.1"/>
    <property type="molecule type" value="Genomic_DNA"/>
</dbReference>
<dbReference type="GeneID" id="19147356"/>
<dbReference type="GO" id="GO:0005737">
    <property type="term" value="C:cytoplasm"/>
    <property type="evidence" value="ECO:0007669"/>
    <property type="project" value="TreeGrafter"/>
</dbReference>
<comment type="similarity">
    <text evidence="1 4">Belongs to the short-chain dehydrogenases/reductases (SDR) family.</text>
</comment>
<dbReference type="eggNOG" id="KOG4169">
    <property type="taxonomic scope" value="Eukaryota"/>
</dbReference>
<reference evidence="5 6" key="1">
    <citation type="journal article" date="2013" name="PLoS Genet.">
        <title>Comparative genome structure, secondary metabolite, and effector coding capacity across Cochliobolus pathogens.</title>
        <authorList>
            <person name="Condon B.J."/>
            <person name="Leng Y."/>
            <person name="Wu D."/>
            <person name="Bushley K.E."/>
            <person name="Ohm R.A."/>
            <person name="Otillar R."/>
            <person name="Martin J."/>
            <person name="Schackwitz W."/>
            <person name="Grimwood J."/>
            <person name="MohdZainudin N."/>
            <person name="Xue C."/>
            <person name="Wang R."/>
            <person name="Manning V.A."/>
            <person name="Dhillon B."/>
            <person name="Tu Z.J."/>
            <person name="Steffenson B.J."/>
            <person name="Salamov A."/>
            <person name="Sun H."/>
            <person name="Lowry S."/>
            <person name="LaButti K."/>
            <person name="Han J."/>
            <person name="Copeland A."/>
            <person name="Lindquist E."/>
            <person name="Barry K."/>
            <person name="Schmutz J."/>
            <person name="Baker S.E."/>
            <person name="Ciuffetti L.M."/>
            <person name="Grigoriev I.V."/>
            <person name="Zhong S."/>
            <person name="Turgeon B.G."/>
        </authorList>
    </citation>
    <scope>NUCLEOTIDE SEQUENCE [LARGE SCALE GENOMIC DNA]</scope>
    <source>
        <strain evidence="5 6">26-R-13</strain>
    </source>
</reference>
<keyword evidence="3" id="KW-0560">Oxidoreductase</keyword>
<dbReference type="PANTHER" id="PTHR44229">
    <property type="entry name" value="15-HYDROXYPROSTAGLANDIN DEHYDROGENASE [NAD(+)]"/>
    <property type="match status" value="1"/>
</dbReference>
<dbReference type="Proteomes" id="UP000053841">
    <property type="component" value="Unassembled WGS sequence"/>
</dbReference>
<dbReference type="PRINTS" id="PR00081">
    <property type="entry name" value="GDHRDH"/>
</dbReference>
<dbReference type="PROSITE" id="PS00061">
    <property type="entry name" value="ADH_SHORT"/>
    <property type="match status" value="1"/>
</dbReference>
<dbReference type="KEGG" id="bze:COCCADRAFT_32900"/>
<keyword evidence="6" id="KW-1185">Reference proteome</keyword>
<dbReference type="InterPro" id="IPR020904">
    <property type="entry name" value="Sc_DH/Rdtase_CS"/>
</dbReference>
<evidence type="ECO:0000256" key="3">
    <source>
        <dbReference type="ARBA" id="ARBA00023002"/>
    </source>
</evidence>
<dbReference type="PANTHER" id="PTHR44229:SF4">
    <property type="entry name" value="15-HYDROXYPROSTAGLANDIN DEHYDROGENASE [NAD(+)]"/>
    <property type="match status" value="1"/>
</dbReference>
<sequence>MTSTGQVSSAQVALVTGGASGMGLSVVKHLAEQGWNVMIVDYNEESGQKVARELGDKVSFTNADVSDYDQQAKAFVETWKQWSRLDFVFANAGIIDRTNFYEPAEEREDGAPVKPDTSVLDICLTAVVYSAYLALHYFRKNPDKAGKLVSTASMAGLYPSHGLPVYTSAKHGVVGITRCLAQRLEALQEPITVNCICPGIVATNISSSPMTDAIAKILTPHSTIVRAVDGFLTDSSKNGLVAECSIENIHYRVQPDWSDEKAKEVMTGVY</sequence>
<accession>W6YEU2</accession>
<dbReference type="HOGENOM" id="CLU_010194_13_0_1"/>
<dbReference type="OrthoDB" id="37659at2759"/>
<dbReference type="AlphaFoldDB" id="W6YEU2"/>
<evidence type="ECO:0000256" key="1">
    <source>
        <dbReference type="ARBA" id="ARBA00006484"/>
    </source>
</evidence>
<name>W6YEU2_COCC2</name>
<dbReference type="InterPro" id="IPR002347">
    <property type="entry name" value="SDR_fam"/>
</dbReference>
<proteinExistence type="inferred from homology"/>